<keyword evidence="1" id="KW-0472">Membrane</keyword>
<organism evidence="2 4">
    <name type="scientific">Arctia plantaginis</name>
    <name type="common">Wood tiger moth</name>
    <name type="synonym">Phalaena plantaginis</name>
    <dbReference type="NCBI Taxonomy" id="874455"/>
    <lineage>
        <taxon>Eukaryota</taxon>
        <taxon>Metazoa</taxon>
        <taxon>Ecdysozoa</taxon>
        <taxon>Arthropoda</taxon>
        <taxon>Hexapoda</taxon>
        <taxon>Insecta</taxon>
        <taxon>Pterygota</taxon>
        <taxon>Neoptera</taxon>
        <taxon>Endopterygota</taxon>
        <taxon>Lepidoptera</taxon>
        <taxon>Glossata</taxon>
        <taxon>Ditrysia</taxon>
        <taxon>Noctuoidea</taxon>
        <taxon>Erebidae</taxon>
        <taxon>Arctiinae</taxon>
        <taxon>Arctia</taxon>
    </lineage>
</organism>
<dbReference type="AlphaFoldDB" id="A0A8S0YZP9"/>
<evidence type="ECO:0000256" key="1">
    <source>
        <dbReference type="SAM" id="Phobius"/>
    </source>
</evidence>
<dbReference type="EMBL" id="CADEBD010000386">
    <property type="protein sequence ID" value="CAB3252847.1"/>
    <property type="molecule type" value="Genomic_DNA"/>
</dbReference>
<evidence type="ECO:0000313" key="3">
    <source>
        <dbReference type="EMBL" id="CAB3252847.1"/>
    </source>
</evidence>
<dbReference type="EMBL" id="CADEBC010000172">
    <property type="protein sequence ID" value="CAB3224750.1"/>
    <property type="molecule type" value="Genomic_DNA"/>
</dbReference>
<evidence type="ECO:0000313" key="5">
    <source>
        <dbReference type="Proteomes" id="UP000494256"/>
    </source>
</evidence>
<proteinExistence type="predicted"/>
<gene>
    <name evidence="3" type="ORF">APLA_LOCUS14142</name>
    <name evidence="2" type="ORF">APLA_LOCUS2169</name>
</gene>
<accession>A0A8S0YZP9</accession>
<feature type="transmembrane region" description="Helical" evidence="1">
    <location>
        <begin position="7"/>
        <end position="25"/>
    </location>
</feature>
<evidence type="ECO:0000313" key="2">
    <source>
        <dbReference type="EMBL" id="CAB3224750.1"/>
    </source>
</evidence>
<name>A0A8S0YZP9_ARCPL</name>
<evidence type="ECO:0000313" key="4">
    <source>
        <dbReference type="Proteomes" id="UP000494106"/>
    </source>
</evidence>
<sequence length="84" mass="9895">MIRKWTILFIWVITNIFHSTVSLMTTRNQHVTAWVTFMDLLSTIVTQTKGIVTKLGNDMEMNFYKSGPYSRMLSWSIQDFKQSK</sequence>
<protein>
    <submittedName>
        <fullName evidence="2">Uncharacterized protein</fullName>
    </submittedName>
</protein>
<keyword evidence="4" id="KW-1185">Reference proteome</keyword>
<feature type="transmembrane region" description="Helical" evidence="1">
    <location>
        <begin position="31"/>
        <end position="52"/>
    </location>
</feature>
<comment type="caution">
    <text evidence="2">The sequence shown here is derived from an EMBL/GenBank/DDBJ whole genome shotgun (WGS) entry which is preliminary data.</text>
</comment>
<reference evidence="4 5" key="1">
    <citation type="submission" date="2020-04" db="EMBL/GenBank/DDBJ databases">
        <authorList>
            <person name="Wallbank WR R."/>
            <person name="Pardo Diaz C."/>
            <person name="Kozak K."/>
            <person name="Martin S."/>
            <person name="Jiggins C."/>
            <person name="Moest M."/>
            <person name="Warren A I."/>
            <person name="Byers J.R.P. K."/>
            <person name="Montejo-Kovacevich G."/>
            <person name="Yen C E."/>
        </authorList>
    </citation>
    <scope>NUCLEOTIDE SEQUENCE [LARGE SCALE GENOMIC DNA]</scope>
</reference>
<keyword evidence="1" id="KW-0812">Transmembrane</keyword>
<keyword evidence="1" id="KW-1133">Transmembrane helix</keyword>
<dbReference type="Proteomes" id="UP000494256">
    <property type="component" value="Unassembled WGS sequence"/>
</dbReference>
<dbReference type="Proteomes" id="UP000494106">
    <property type="component" value="Unassembled WGS sequence"/>
</dbReference>